<dbReference type="GO" id="GO:0016240">
    <property type="term" value="P:autophagosome membrane docking"/>
    <property type="evidence" value="ECO:0007669"/>
    <property type="project" value="TreeGrafter"/>
</dbReference>
<dbReference type="WBParaSite" id="MCU_002090-RC">
    <property type="protein sequence ID" value="MCU_002090-RC"/>
    <property type="gene ID" value="MCU_002090"/>
</dbReference>
<dbReference type="AlphaFoldDB" id="A0A5K3EPA2"/>
<organism evidence="2">
    <name type="scientific">Mesocestoides corti</name>
    <name type="common">Flatworm</name>
    <dbReference type="NCBI Taxonomy" id="53468"/>
    <lineage>
        <taxon>Eukaryota</taxon>
        <taxon>Metazoa</taxon>
        <taxon>Spiralia</taxon>
        <taxon>Lophotrochozoa</taxon>
        <taxon>Platyhelminthes</taxon>
        <taxon>Cestoda</taxon>
        <taxon>Eucestoda</taxon>
        <taxon>Cyclophyllidea</taxon>
        <taxon>Mesocestoididae</taxon>
        <taxon>Mesocestoides</taxon>
    </lineage>
</organism>
<dbReference type="GO" id="GO:0005776">
    <property type="term" value="C:autophagosome"/>
    <property type="evidence" value="ECO:0007669"/>
    <property type="project" value="TreeGrafter"/>
</dbReference>
<dbReference type="GO" id="GO:0009267">
    <property type="term" value="P:cellular response to starvation"/>
    <property type="evidence" value="ECO:0007669"/>
    <property type="project" value="TreeGrafter"/>
</dbReference>
<protein>
    <submittedName>
        <fullName evidence="2">Fungal_trans domain-containing protein</fullName>
    </submittedName>
</protein>
<dbReference type="GO" id="GO:0000423">
    <property type="term" value="P:mitophagy"/>
    <property type="evidence" value="ECO:0007669"/>
    <property type="project" value="TreeGrafter"/>
</dbReference>
<name>A0A5K3EPA2_MESCO</name>
<dbReference type="GO" id="GO:0000045">
    <property type="term" value="P:autophagosome assembly"/>
    <property type="evidence" value="ECO:0007669"/>
    <property type="project" value="TreeGrafter"/>
</dbReference>
<dbReference type="GO" id="GO:0097629">
    <property type="term" value="C:extrinsic component of omegasome membrane"/>
    <property type="evidence" value="ECO:0007669"/>
    <property type="project" value="TreeGrafter"/>
</dbReference>
<evidence type="ECO:0000313" key="2">
    <source>
        <dbReference type="WBParaSite" id="MCU_002090-RC"/>
    </source>
</evidence>
<dbReference type="PANTHER" id="PTHR13664:SF0">
    <property type="entry name" value="BECLIN 1-ASSOCIATED AUTOPHAGY-RELATED KEY REGULATOR"/>
    <property type="match status" value="1"/>
</dbReference>
<feature type="region of interest" description="Disordered" evidence="1">
    <location>
        <begin position="365"/>
        <end position="388"/>
    </location>
</feature>
<accession>A0A5K3EPA2</accession>
<evidence type="ECO:0000256" key="1">
    <source>
        <dbReference type="SAM" id="MobiDB-lite"/>
    </source>
</evidence>
<dbReference type="GO" id="GO:0035014">
    <property type="term" value="F:phosphatidylinositol 3-kinase regulator activity"/>
    <property type="evidence" value="ECO:0007669"/>
    <property type="project" value="TreeGrafter"/>
</dbReference>
<dbReference type="GO" id="GO:0097632">
    <property type="term" value="C:extrinsic component of phagophore assembly site membrane"/>
    <property type="evidence" value="ECO:0007669"/>
    <property type="project" value="TreeGrafter"/>
</dbReference>
<dbReference type="GO" id="GO:0035032">
    <property type="term" value="C:phosphatidylinositol 3-kinase complex, class III"/>
    <property type="evidence" value="ECO:0007669"/>
    <property type="project" value="TreeGrafter"/>
</dbReference>
<sequence length="426" mass="48094">MEFSLIGAYDSNDDILKRNDCNRLMFDLKSQCPVCESCYSDLYCGTCIKTGNYSSSKCEDGQISFSTLRAQLASNQRKISRLSLEVCRLLNMGTLLRSRDKAFSSRHEVELLEQIIQRVSTIVSEKKRRVANLRASIRCCRGETQTTRHKFAYLHNHMKHVVNIMSSKTVSFARINANLSDHRRELVQELFCSFLPIKPAESATEFDKIAGLSLNIDTQPFSVPEPTISSHAALTYIIVAQRTMAQLFNIWIPLDTRRLFQLNTINNESPLRDNIAKVYHTLSRAIQLICAVCGRTSVTPDQSTALQTLPSTKFLDQSKPLVGLYCLSDAIQHGLLKSRSFDEPYCLPQSNIFAALVLDAVPHTQPLSKQPNHPRVPVHRKRSGSQKIEAQKYFVVGDGDQDGNRSRQEKSAMLDWDIVSIDSCDE</sequence>
<dbReference type="GO" id="GO:0043495">
    <property type="term" value="F:protein-membrane adaptor activity"/>
    <property type="evidence" value="ECO:0007669"/>
    <property type="project" value="TreeGrafter"/>
</dbReference>
<reference evidence="2" key="1">
    <citation type="submission" date="2019-11" db="UniProtKB">
        <authorList>
            <consortium name="WormBaseParasite"/>
        </authorList>
    </citation>
    <scope>IDENTIFICATION</scope>
</reference>
<proteinExistence type="predicted"/>
<dbReference type="PANTHER" id="PTHR13664">
    <property type="entry name" value="BECLIN 1-ASSOCIATED AUTOPHAGY-RELATED KEY REGULATOR"/>
    <property type="match status" value="1"/>
</dbReference>